<evidence type="ECO:0000313" key="11">
    <source>
        <dbReference type="EMBL" id="BBP00420.1"/>
    </source>
</evidence>
<dbReference type="KEGG" id="sniv:SFSGTM_11280"/>
<evidence type="ECO:0000259" key="10">
    <source>
        <dbReference type="PROSITE" id="PS50850"/>
    </source>
</evidence>
<dbReference type="PROSITE" id="PS50850">
    <property type="entry name" value="MFS"/>
    <property type="match status" value="1"/>
</dbReference>
<feature type="transmembrane region" description="Helical" evidence="9">
    <location>
        <begin position="342"/>
        <end position="358"/>
    </location>
</feature>
<evidence type="ECO:0000256" key="8">
    <source>
        <dbReference type="ARBA" id="ARBA00023136"/>
    </source>
</evidence>
<keyword evidence="8 9" id="KW-0472">Membrane</keyword>
<dbReference type="PANTHER" id="PTHR42718">
    <property type="entry name" value="MAJOR FACILITATOR SUPERFAMILY MULTIDRUG TRANSPORTER MFSC"/>
    <property type="match status" value="1"/>
</dbReference>
<name>A0A809SH20_9PROT</name>
<dbReference type="GO" id="GO:0022857">
    <property type="term" value="F:transmembrane transporter activity"/>
    <property type="evidence" value="ECO:0007669"/>
    <property type="project" value="InterPro"/>
</dbReference>
<keyword evidence="3" id="KW-0813">Transport</keyword>
<feature type="domain" description="Major facilitator superfamily (MFS) profile" evidence="10">
    <location>
        <begin position="22"/>
        <end position="508"/>
    </location>
</feature>
<evidence type="ECO:0000313" key="12">
    <source>
        <dbReference type="Proteomes" id="UP000463939"/>
    </source>
</evidence>
<feature type="transmembrane region" description="Helical" evidence="9">
    <location>
        <begin position="174"/>
        <end position="196"/>
    </location>
</feature>
<evidence type="ECO:0000256" key="3">
    <source>
        <dbReference type="ARBA" id="ARBA00022448"/>
    </source>
</evidence>
<dbReference type="Gene3D" id="1.20.1250.20">
    <property type="entry name" value="MFS general substrate transporter like domains"/>
    <property type="match status" value="1"/>
</dbReference>
<dbReference type="PANTHER" id="PTHR42718:SF9">
    <property type="entry name" value="MAJOR FACILITATOR SUPERFAMILY MULTIDRUG TRANSPORTER MFSC"/>
    <property type="match status" value="1"/>
</dbReference>
<keyword evidence="5" id="KW-0997">Cell inner membrane</keyword>
<dbReference type="EMBL" id="AP021881">
    <property type="protein sequence ID" value="BBP00420.1"/>
    <property type="molecule type" value="Genomic_DNA"/>
</dbReference>
<dbReference type="Pfam" id="PF07690">
    <property type="entry name" value="MFS_1"/>
    <property type="match status" value="1"/>
</dbReference>
<dbReference type="InterPro" id="IPR011701">
    <property type="entry name" value="MFS"/>
</dbReference>
<dbReference type="InterPro" id="IPR004638">
    <property type="entry name" value="EmrB-like"/>
</dbReference>
<keyword evidence="4" id="KW-1003">Cell membrane</keyword>
<dbReference type="Gene3D" id="1.20.1720.10">
    <property type="entry name" value="Multidrug resistance protein D"/>
    <property type="match status" value="1"/>
</dbReference>
<dbReference type="AlphaFoldDB" id="A0A809SH20"/>
<feature type="transmembrane region" description="Helical" evidence="9">
    <location>
        <begin position="282"/>
        <end position="302"/>
    </location>
</feature>
<feature type="transmembrane region" description="Helical" evidence="9">
    <location>
        <begin position="86"/>
        <end position="107"/>
    </location>
</feature>
<sequence length="520" mass="56120">MATPNSVQAVPPPLHGAMLVLASMALALATFMNVLDVSIANVSIQAMSGDLGVSVSQGTWVITSFAVANAIAVPLTGFLTQRFGAVRLFVSSIVLFVIASWLCGMSTSLGMLIVFRVIQGAVAGPMIPLSQSLLLSSYPKEKTGLALTIWSMTTLVAPVAGPLLGGWITDNISWPWIFYINIPIGLLAAGVTWALYRHRETPTRKVPIDYVGLGLLIVWVGALQILLDKGNELDWFHSTQIVSLAVVSLVAFCFFLVWELTDKHPVVDLSLFRRRNFWSGTLALSVGYGVFFGNVVLMPLWLQQDMGYTATIAGAVLAPVGLLAILFSPFVGKNINKYDPRWFATIAFSVFALILWMRSQFTVQTDFVTIMIPSLIQGIAMATFFVPLVTLIFSGLSPDKIPAASGLSNFARIMAGGFGASIYTSVWVNRTAAHHAVLAEHINFANPVSQSTMNMLINMGMSEQQALAFVNNLMNQQAATLAVNDLSWLSAILFVALIGIIWLARPIKTVAKPAESAGAH</sequence>
<feature type="transmembrane region" description="Helical" evidence="9">
    <location>
        <begin position="18"/>
        <end position="40"/>
    </location>
</feature>
<feature type="transmembrane region" description="Helical" evidence="9">
    <location>
        <begin position="239"/>
        <end position="261"/>
    </location>
</feature>
<comment type="similarity">
    <text evidence="2">Belongs to the major facilitator superfamily. EmrB family.</text>
</comment>
<evidence type="ECO:0000256" key="7">
    <source>
        <dbReference type="ARBA" id="ARBA00022989"/>
    </source>
</evidence>
<evidence type="ECO:0000256" key="2">
    <source>
        <dbReference type="ARBA" id="ARBA00008537"/>
    </source>
</evidence>
<dbReference type="GO" id="GO:1990961">
    <property type="term" value="P:xenobiotic detoxification by transmembrane export across the plasma membrane"/>
    <property type="evidence" value="ECO:0007669"/>
    <property type="project" value="UniProtKB-ARBA"/>
</dbReference>
<dbReference type="GO" id="GO:0005886">
    <property type="term" value="C:plasma membrane"/>
    <property type="evidence" value="ECO:0007669"/>
    <property type="project" value="UniProtKB-SubCell"/>
</dbReference>
<feature type="transmembrane region" description="Helical" evidence="9">
    <location>
        <begin position="60"/>
        <end position="79"/>
    </location>
</feature>
<feature type="transmembrane region" description="Helical" evidence="9">
    <location>
        <begin position="208"/>
        <end position="227"/>
    </location>
</feature>
<feature type="transmembrane region" description="Helical" evidence="9">
    <location>
        <begin position="370"/>
        <end position="397"/>
    </location>
</feature>
<evidence type="ECO:0000256" key="5">
    <source>
        <dbReference type="ARBA" id="ARBA00022519"/>
    </source>
</evidence>
<evidence type="ECO:0000256" key="6">
    <source>
        <dbReference type="ARBA" id="ARBA00022692"/>
    </source>
</evidence>
<gene>
    <name evidence="11" type="ORF">SFSGTM_11280</name>
</gene>
<feature type="transmembrane region" description="Helical" evidence="9">
    <location>
        <begin position="409"/>
        <end position="428"/>
    </location>
</feature>
<dbReference type="Proteomes" id="UP000463939">
    <property type="component" value="Chromosome"/>
</dbReference>
<protein>
    <submittedName>
        <fullName evidence="11">Multidrug resistance protein</fullName>
    </submittedName>
</protein>
<comment type="subcellular location">
    <subcellularLocation>
        <location evidence="1">Cell inner membrane</location>
        <topology evidence="1">Multi-pass membrane protein</topology>
    </subcellularLocation>
</comment>
<keyword evidence="12" id="KW-1185">Reference proteome</keyword>
<evidence type="ECO:0000256" key="9">
    <source>
        <dbReference type="SAM" id="Phobius"/>
    </source>
</evidence>
<evidence type="ECO:0000256" key="1">
    <source>
        <dbReference type="ARBA" id="ARBA00004429"/>
    </source>
</evidence>
<proteinExistence type="inferred from homology"/>
<dbReference type="FunFam" id="1.20.1720.10:FF:000002">
    <property type="entry name" value="Multidrug resistance protein B"/>
    <property type="match status" value="1"/>
</dbReference>
<evidence type="ECO:0000256" key="4">
    <source>
        <dbReference type="ARBA" id="ARBA00022475"/>
    </source>
</evidence>
<dbReference type="InterPro" id="IPR036259">
    <property type="entry name" value="MFS_trans_sf"/>
</dbReference>
<dbReference type="SUPFAM" id="SSF103473">
    <property type="entry name" value="MFS general substrate transporter"/>
    <property type="match status" value="1"/>
</dbReference>
<dbReference type="NCBIfam" id="TIGR00711">
    <property type="entry name" value="efflux_EmrB"/>
    <property type="match status" value="1"/>
</dbReference>
<dbReference type="RefSeq" id="WP_162084354.1">
    <property type="nucleotide sequence ID" value="NZ_AP021881.1"/>
</dbReference>
<organism evidence="11 12">
    <name type="scientific">Sulfuriferula nivalis</name>
    <dbReference type="NCBI Taxonomy" id="2675298"/>
    <lineage>
        <taxon>Bacteria</taxon>
        <taxon>Pseudomonadati</taxon>
        <taxon>Pseudomonadota</taxon>
        <taxon>Betaproteobacteria</taxon>
        <taxon>Nitrosomonadales</taxon>
        <taxon>Sulfuricellaceae</taxon>
        <taxon>Sulfuriferula</taxon>
    </lineage>
</organism>
<feature type="transmembrane region" description="Helical" evidence="9">
    <location>
        <begin position="486"/>
        <end position="504"/>
    </location>
</feature>
<keyword evidence="6 9" id="KW-0812">Transmembrane</keyword>
<keyword evidence="7 9" id="KW-1133">Transmembrane helix</keyword>
<accession>A0A809SH20</accession>
<dbReference type="GO" id="GO:0015721">
    <property type="term" value="P:bile acid and bile salt transport"/>
    <property type="evidence" value="ECO:0007669"/>
    <property type="project" value="UniProtKB-ARBA"/>
</dbReference>
<feature type="transmembrane region" description="Helical" evidence="9">
    <location>
        <begin position="308"/>
        <end position="330"/>
    </location>
</feature>
<reference evidence="12" key="1">
    <citation type="submission" date="2019-11" db="EMBL/GenBank/DDBJ databases">
        <title>Isolation and characterization of a novel species in the genus Sulfuriferula.</title>
        <authorList>
            <person name="Mochizuki J."/>
            <person name="Kojima H."/>
            <person name="Fukui M."/>
        </authorList>
    </citation>
    <scope>NUCLEOTIDE SEQUENCE [LARGE SCALE GENOMIC DNA]</scope>
    <source>
        <strain evidence="12">SGTM</strain>
    </source>
</reference>
<dbReference type="CDD" id="cd17503">
    <property type="entry name" value="MFS_LmrB_MDR_like"/>
    <property type="match status" value="1"/>
</dbReference>
<feature type="transmembrane region" description="Helical" evidence="9">
    <location>
        <begin position="147"/>
        <end position="168"/>
    </location>
</feature>
<feature type="transmembrane region" description="Helical" evidence="9">
    <location>
        <begin position="113"/>
        <end position="135"/>
    </location>
</feature>
<dbReference type="InterPro" id="IPR020846">
    <property type="entry name" value="MFS_dom"/>
</dbReference>